<dbReference type="STRING" id="1159556.A0A063C227"/>
<feature type="domain" description="NACHT" evidence="3">
    <location>
        <begin position="84"/>
        <end position="204"/>
    </location>
</feature>
<dbReference type="PANTHER" id="PTHR10039">
    <property type="entry name" value="AMELOGENIN"/>
    <property type="match status" value="1"/>
</dbReference>
<sequence length="204" mass="23865">MTNKPRPECERRWRKQNSGWKQLHSSPQLQRTEPNRCIADLRLTDPRDDKRCIEQTKGGLLKDSYGWILDNDDFQQWRNDEQSRLLWIKGDPGKGKTMLLCGIIDKLKKQTANLVSYFFCQGTTDSRINNAMAVLRGLIYLLVEEQELLIPHVQKKYNDLGNRLLEDVNSWWVLSEIFTNILQDPNLKSTFLIIDLLDECVTDL</sequence>
<proteinExistence type="predicted"/>
<dbReference type="RefSeq" id="XP_042994667.1">
    <property type="nucleotide sequence ID" value="XM_043138733.1"/>
</dbReference>
<gene>
    <name evidence="5" type="ORF">UV8b_01235</name>
    <name evidence="4" type="ORF">UVI_02037040</name>
</gene>
<dbReference type="SUPFAM" id="SSF52540">
    <property type="entry name" value="P-loop containing nucleoside triphosphate hydrolases"/>
    <property type="match status" value="1"/>
</dbReference>
<evidence type="ECO:0000256" key="2">
    <source>
        <dbReference type="SAM" id="MobiDB-lite"/>
    </source>
</evidence>
<dbReference type="GeneID" id="66062013"/>
<dbReference type="PROSITE" id="PS50837">
    <property type="entry name" value="NACHT"/>
    <property type="match status" value="1"/>
</dbReference>
<dbReference type="PANTHER" id="PTHR10039:SF14">
    <property type="entry name" value="NACHT DOMAIN-CONTAINING PROTEIN"/>
    <property type="match status" value="1"/>
</dbReference>
<dbReference type="OrthoDB" id="4961336at2759"/>
<dbReference type="EMBL" id="BBTG02000019">
    <property type="protein sequence ID" value="GAO18182.1"/>
    <property type="molecule type" value="Genomic_DNA"/>
</dbReference>
<feature type="region of interest" description="Disordered" evidence="2">
    <location>
        <begin position="1"/>
        <end position="27"/>
    </location>
</feature>
<dbReference type="Proteomes" id="UP000054053">
    <property type="component" value="Unassembled WGS sequence"/>
</dbReference>
<evidence type="ECO:0000256" key="1">
    <source>
        <dbReference type="ARBA" id="ARBA00022737"/>
    </source>
</evidence>
<protein>
    <recommendedName>
        <fullName evidence="3">NACHT domain-containing protein</fullName>
    </recommendedName>
</protein>
<feature type="compositionally biased region" description="Polar residues" evidence="2">
    <location>
        <begin position="16"/>
        <end position="27"/>
    </location>
</feature>
<keyword evidence="1" id="KW-0677">Repeat</keyword>
<reference evidence="7" key="2">
    <citation type="journal article" date="2016" name="Genome Announc.">
        <title>Genome sequence of Ustilaginoidea virens IPU010, a rice pathogenic fungus causing false smut.</title>
        <authorList>
            <person name="Kumagai T."/>
            <person name="Ishii T."/>
            <person name="Terai G."/>
            <person name="Umemura M."/>
            <person name="Machida M."/>
            <person name="Asai K."/>
        </authorList>
    </citation>
    <scope>NUCLEOTIDE SEQUENCE [LARGE SCALE GENOMIC DNA]</scope>
    <source>
        <strain evidence="7">IPU010</strain>
    </source>
</reference>
<dbReference type="InterPro" id="IPR007111">
    <property type="entry name" value="NACHT_NTPase"/>
</dbReference>
<keyword evidence="6" id="KW-1185">Reference proteome</keyword>
<evidence type="ECO:0000259" key="3">
    <source>
        <dbReference type="PROSITE" id="PS50837"/>
    </source>
</evidence>
<feature type="compositionally biased region" description="Basic and acidic residues" evidence="2">
    <location>
        <begin position="1"/>
        <end position="11"/>
    </location>
</feature>
<reference evidence="5" key="3">
    <citation type="submission" date="2020-03" db="EMBL/GenBank/DDBJ databases">
        <title>A mixture of massive structural variations and highly conserved coding sequences in Ustilaginoidea virens genome.</title>
        <authorList>
            <person name="Zhang K."/>
            <person name="Zhao Z."/>
            <person name="Zhang Z."/>
            <person name="Li Y."/>
            <person name="Hsiang T."/>
            <person name="Sun W."/>
        </authorList>
    </citation>
    <scope>NUCLEOTIDE SEQUENCE</scope>
    <source>
        <strain evidence="5">UV-8b</strain>
    </source>
</reference>
<reference evidence="4" key="1">
    <citation type="journal article" date="2016" name="Genome Announc.">
        <title>Genome Sequence of Ustilaginoidea virens IPU010, a Rice Pathogenic Fungus Causing False Smut.</title>
        <authorList>
            <person name="Kumagai T."/>
            <person name="Ishii T."/>
            <person name="Terai G."/>
            <person name="Umemura M."/>
            <person name="Machida M."/>
            <person name="Asai K."/>
        </authorList>
    </citation>
    <scope>NUCLEOTIDE SEQUENCE [LARGE SCALE GENOMIC DNA]</scope>
    <source>
        <strain evidence="4">IPU010</strain>
    </source>
</reference>
<evidence type="ECO:0000313" key="5">
    <source>
        <dbReference type="EMBL" id="QUC16994.1"/>
    </source>
</evidence>
<dbReference type="KEGG" id="uvi:66062013"/>
<dbReference type="EMBL" id="CP072753">
    <property type="protein sequence ID" value="QUC16994.1"/>
    <property type="molecule type" value="Genomic_DNA"/>
</dbReference>
<name>A0A063C227_USTVR</name>
<accession>A0A063C227</accession>
<dbReference type="AlphaFoldDB" id="A0A063C227"/>
<dbReference type="InterPro" id="IPR027417">
    <property type="entry name" value="P-loop_NTPase"/>
</dbReference>
<evidence type="ECO:0000313" key="7">
    <source>
        <dbReference type="Proteomes" id="UP000054053"/>
    </source>
</evidence>
<organism evidence="4 7">
    <name type="scientific">Ustilaginoidea virens</name>
    <name type="common">Rice false smut fungus</name>
    <name type="synonym">Villosiclava virens</name>
    <dbReference type="NCBI Taxonomy" id="1159556"/>
    <lineage>
        <taxon>Eukaryota</taxon>
        <taxon>Fungi</taxon>
        <taxon>Dikarya</taxon>
        <taxon>Ascomycota</taxon>
        <taxon>Pezizomycotina</taxon>
        <taxon>Sordariomycetes</taxon>
        <taxon>Hypocreomycetidae</taxon>
        <taxon>Hypocreales</taxon>
        <taxon>Clavicipitaceae</taxon>
        <taxon>Ustilaginoidea</taxon>
    </lineage>
</organism>
<evidence type="ECO:0000313" key="6">
    <source>
        <dbReference type="Proteomes" id="UP000027002"/>
    </source>
</evidence>
<dbReference type="InterPro" id="IPR056884">
    <property type="entry name" value="NPHP3-like_N"/>
</dbReference>
<evidence type="ECO:0000313" key="4">
    <source>
        <dbReference type="EMBL" id="GAO18182.1"/>
    </source>
</evidence>
<dbReference type="Pfam" id="PF24883">
    <property type="entry name" value="NPHP3_N"/>
    <property type="match status" value="1"/>
</dbReference>
<dbReference type="Proteomes" id="UP000027002">
    <property type="component" value="Chromosome 1"/>
</dbReference>
<dbReference type="HOGENOM" id="CLU_1344139_0_0_1"/>
<dbReference type="Gene3D" id="3.40.50.300">
    <property type="entry name" value="P-loop containing nucleotide triphosphate hydrolases"/>
    <property type="match status" value="1"/>
</dbReference>